<feature type="region of interest" description="Disordered" evidence="1">
    <location>
        <begin position="1"/>
        <end position="20"/>
    </location>
</feature>
<comment type="caution">
    <text evidence="2">The sequence shown here is derived from an EMBL/GenBank/DDBJ whole genome shotgun (WGS) entry which is preliminary data.</text>
</comment>
<dbReference type="EMBL" id="ANMO01000212">
    <property type="protein sequence ID" value="EMB14614.1"/>
    <property type="molecule type" value="Genomic_DNA"/>
</dbReference>
<gene>
    <name evidence="2" type="ORF">RE6C_04638</name>
</gene>
<evidence type="ECO:0000313" key="2">
    <source>
        <dbReference type="EMBL" id="EMB14614.1"/>
    </source>
</evidence>
<organism evidence="2 3">
    <name type="scientific">Rhodopirellula europaea 6C</name>
    <dbReference type="NCBI Taxonomy" id="1263867"/>
    <lineage>
        <taxon>Bacteria</taxon>
        <taxon>Pseudomonadati</taxon>
        <taxon>Planctomycetota</taxon>
        <taxon>Planctomycetia</taxon>
        <taxon>Pirellulales</taxon>
        <taxon>Pirellulaceae</taxon>
        <taxon>Rhodopirellula</taxon>
    </lineage>
</organism>
<feature type="compositionally biased region" description="Polar residues" evidence="1">
    <location>
        <begin position="1"/>
        <end position="11"/>
    </location>
</feature>
<reference evidence="2" key="2">
    <citation type="journal article" date="2013" name="Mar. Genomics">
        <title>Expression of sulfatases in Rhodopirellula baltica and the diversity of sulfatases in the genus Rhodopirellula.</title>
        <authorList>
            <person name="Wegner C.E."/>
            <person name="Richter-Heitmann T."/>
            <person name="Klindworth A."/>
            <person name="Klockow C."/>
            <person name="Richter M."/>
            <person name="Achstetter T."/>
            <person name="Glockner F.O."/>
            <person name="Harder J."/>
        </authorList>
    </citation>
    <scope>NUCLEOTIDE SEQUENCE [LARGE SCALE GENOMIC DNA]</scope>
    <source>
        <strain evidence="2">6C</strain>
    </source>
</reference>
<accession>M2AXB9</accession>
<dbReference type="AlphaFoldDB" id="M2AXB9"/>
<name>M2AXB9_9BACT</name>
<protein>
    <submittedName>
        <fullName evidence="2">Uncharacterized protein</fullName>
    </submittedName>
</protein>
<keyword evidence="3" id="KW-1185">Reference proteome</keyword>
<dbReference type="Proteomes" id="UP000011529">
    <property type="component" value="Unassembled WGS sequence"/>
</dbReference>
<evidence type="ECO:0000313" key="3">
    <source>
        <dbReference type="Proteomes" id="UP000011529"/>
    </source>
</evidence>
<reference evidence="2" key="1">
    <citation type="submission" date="2012-11" db="EMBL/GenBank/DDBJ databases">
        <title>Permanent draft genomes of Rhodopirellula europaea strain SH398 and 6C.</title>
        <authorList>
            <person name="Richter M."/>
            <person name="Richter-Heitmann T."/>
            <person name="Frank C."/>
            <person name="Harder J."/>
            <person name="Glockner F.O."/>
        </authorList>
    </citation>
    <scope>NUCLEOTIDE SEQUENCE</scope>
    <source>
        <strain evidence="2">6C</strain>
    </source>
</reference>
<proteinExistence type="predicted"/>
<sequence>MRNATLRSTVDANFERPSGHRGERSFVLVAERFICSWQRHSSLCV</sequence>
<evidence type="ECO:0000256" key="1">
    <source>
        <dbReference type="SAM" id="MobiDB-lite"/>
    </source>
</evidence>